<gene>
    <name evidence="1" type="ORF">T4D_13191</name>
</gene>
<sequence>MLSKWIEETRQLFIEENVTGQKNSLPLSQCANCWVRGGKRIAGTVSERKCSEMIGQAAADRTKCWVIRPLQHEPRTAFRREIPLLENAFVEDGSVAERIREKSCQCRSEHGKIEEGRFWQTMCHCSGGRRCVNGRSVHLPKAAACLSDSVPYCGKLPLYFPNCKGCSEGENSSGAERVKSHGQYWVGRDKIVHNLLEGTRYKGIEMRAKMARGKGALGIM</sequence>
<dbReference type="AlphaFoldDB" id="A0A0V1F3Q4"/>
<name>A0A0V1F3Q4_TRIPS</name>
<dbReference type="EMBL" id="JYDT01000465">
    <property type="protein sequence ID" value="KRY80497.1"/>
    <property type="molecule type" value="Genomic_DNA"/>
</dbReference>
<organism evidence="1 2">
    <name type="scientific">Trichinella pseudospiralis</name>
    <name type="common">Parasitic roundworm</name>
    <dbReference type="NCBI Taxonomy" id="6337"/>
    <lineage>
        <taxon>Eukaryota</taxon>
        <taxon>Metazoa</taxon>
        <taxon>Ecdysozoa</taxon>
        <taxon>Nematoda</taxon>
        <taxon>Enoplea</taxon>
        <taxon>Dorylaimia</taxon>
        <taxon>Trichinellida</taxon>
        <taxon>Trichinellidae</taxon>
        <taxon>Trichinella</taxon>
    </lineage>
</organism>
<evidence type="ECO:0000313" key="2">
    <source>
        <dbReference type="Proteomes" id="UP000054995"/>
    </source>
</evidence>
<reference evidence="1 2" key="1">
    <citation type="submission" date="2015-01" db="EMBL/GenBank/DDBJ databases">
        <title>Evolution of Trichinella species and genotypes.</title>
        <authorList>
            <person name="Korhonen P.K."/>
            <person name="Edoardo P."/>
            <person name="Giuseppe L.R."/>
            <person name="Gasser R.B."/>
        </authorList>
    </citation>
    <scope>NUCLEOTIDE SEQUENCE [LARGE SCALE GENOMIC DNA]</scope>
    <source>
        <strain evidence="1">ISS470</strain>
    </source>
</reference>
<dbReference type="Proteomes" id="UP000054995">
    <property type="component" value="Unassembled WGS sequence"/>
</dbReference>
<comment type="caution">
    <text evidence="1">The sequence shown here is derived from an EMBL/GenBank/DDBJ whole genome shotgun (WGS) entry which is preliminary data.</text>
</comment>
<accession>A0A0V1F3Q4</accession>
<proteinExistence type="predicted"/>
<protein>
    <submittedName>
        <fullName evidence="1">Uncharacterized protein</fullName>
    </submittedName>
</protein>
<evidence type="ECO:0000313" key="1">
    <source>
        <dbReference type="EMBL" id="KRY80497.1"/>
    </source>
</evidence>
<keyword evidence="2" id="KW-1185">Reference proteome</keyword>